<accession>A0ABS3CVF3</accession>
<dbReference type="SFLD" id="SFLDS00003">
    <property type="entry name" value="Haloacid_Dehalogenase"/>
    <property type="match status" value="1"/>
</dbReference>
<dbReference type="NCBIfam" id="NF008087">
    <property type="entry name" value="PRK10826.1"/>
    <property type="match status" value="1"/>
</dbReference>
<dbReference type="InterPro" id="IPR023214">
    <property type="entry name" value="HAD_sf"/>
</dbReference>
<dbReference type="CDD" id="cd07505">
    <property type="entry name" value="HAD_BPGM-like"/>
    <property type="match status" value="1"/>
</dbReference>
<comment type="caution">
    <text evidence="6">The sequence shown here is derived from an EMBL/GenBank/DDBJ whole genome shotgun (WGS) entry which is preliminary data.</text>
</comment>
<evidence type="ECO:0000256" key="5">
    <source>
        <dbReference type="ARBA" id="ARBA00023277"/>
    </source>
</evidence>
<dbReference type="Gene3D" id="3.40.50.1000">
    <property type="entry name" value="HAD superfamily/HAD-like"/>
    <property type="match status" value="1"/>
</dbReference>
<dbReference type="InterPro" id="IPR006439">
    <property type="entry name" value="HAD-SF_hydro_IA"/>
</dbReference>
<dbReference type="InterPro" id="IPR041492">
    <property type="entry name" value="HAD_2"/>
</dbReference>
<keyword evidence="4" id="KW-0460">Magnesium</keyword>
<evidence type="ECO:0000256" key="1">
    <source>
        <dbReference type="ARBA" id="ARBA00001946"/>
    </source>
</evidence>
<dbReference type="Pfam" id="PF13419">
    <property type="entry name" value="HAD_2"/>
    <property type="match status" value="1"/>
</dbReference>
<dbReference type="PANTHER" id="PTHR46193">
    <property type="entry name" value="6-PHOSPHOGLUCONATE PHOSPHATASE"/>
    <property type="match status" value="1"/>
</dbReference>
<keyword evidence="7" id="KW-1185">Reference proteome</keyword>
<comment type="cofactor">
    <cofactor evidence="1">
        <name>Mg(2+)</name>
        <dbReference type="ChEBI" id="CHEBI:18420"/>
    </cofactor>
</comment>
<dbReference type="SUPFAM" id="SSF56784">
    <property type="entry name" value="HAD-like"/>
    <property type="match status" value="1"/>
</dbReference>
<dbReference type="NCBIfam" id="TIGR01509">
    <property type="entry name" value="HAD-SF-IA-v3"/>
    <property type="match status" value="1"/>
</dbReference>
<dbReference type="InterPro" id="IPR023198">
    <property type="entry name" value="PGP-like_dom2"/>
</dbReference>
<dbReference type="Proteomes" id="UP000663992">
    <property type="component" value="Unassembled WGS sequence"/>
</dbReference>
<sequence length="226" mass="24983">MQLQAVIFDMDGLLIDSEPLWRQAEQEVFATVGIRLTESMCFQTTGLSTEEVVRYWYHSFNIDRQDVQEVARKLEDRVIELVQRKGQALPGVYDLLQHCQSLGLTLAVASGSVGRLIEAVLDKLQLRDYIGLYHSAEHEVAGKPNPAVYLTTLNKLGLDAARCVAFEDSARGAQAAKAAGLFTIAVPEAGHKDPGKFTMADILLDSLEQALDLPQFQWPNNQKLAG</sequence>
<dbReference type="EMBL" id="JAFKCS010000005">
    <property type="protein sequence ID" value="MBN7819609.1"/>
    <property type="molecule type" value="Genomic_DNA"/>
</dbReference>
<reference evidence="6 7" key="1">
    <citation type="submission" date="2021-03" db="EMBL/GenBank/DDBJ databases">
        <title>novel species isolated from a fishpond in China.</title>
        <authorList>
            <person name="Lu H."/>
            <person name="Cai Z."/>
        </authorList>
    </citation>
    <scope>NUCLEOTIDE SEQUENCE [LARGE SCALE GENOMIC DNA]</scope>
    <source>
        <strain evidence="6 7">Y57</strain>
    </source>
</reference>
<evidence type="ECO:0000256" key="4">
    <source>
        <dbReference type="ARBA" id="ARBA00022842"/>
    </source>
</evidence>
<dbReference type="RefSeq" id="WP_206593428.1">
    <property type="nucleotide sequence ID" value="NZ_JAFKCS010000005.1"/>
</dbReference>
<protein>
    <submittedName>
        <fullName evidence="6">Hexitol phosphatase HxpB</fullName>
    </submittedName>
</protein>
<evidence type="ECO:0000313" key="7">
    <source>
        <dbReference type="Proteomes" id="UP000663992"/>
    </source>
</evidence>
<dbReference type="PANTHER" id="PTHR46193:SF18">
    <property type="entry name" value="HEXITOL PHOSPHATASE B"/>
    <property type="match status" value="1"/>
</dbReference>
<organism evidence="6 7">
    <name type="scientific">Bowmanella yangjiangensis</name>
    <dbReference type="NCBI Taxonomy" id="2811230"/>
    <lineage>
        <taxon>Bacteria</taxon>
        <taxon>Pseudomonadati</taxon>
        <taxon>Pseudomonadota</taxon>
        <taxon>Gammaproteobacteria</taxon>
        <taxon>Alteromonadales</taxon>
        <taxon>Alteromonadaceae</taxon>
        <taxon>Bowmanella</taxon>
    </lineage>
</organism>
<name>A0ABS3CVF3_9ALTE</name>
<comment type="similarity">
    <text evidence="2">Belongs to the HAD-like hydrolase superfamily. CbbY/CbbZ/Gph/YieH family.</text>
</comment>
<dbReference type="Gene3D" id="1.10.150.240">
    <property type="entry name" value="Putative phosphatase, domain 2"/>
    <property type="match status" value="1"/>
</dbReference>
<keyword evidence="3" id="KW-0479">Metal-binding</keyword>
<evidence type="ECO:0000256" key="2">
    <source>
        <dbReference type="ARBA" id="ARBA00006171"/>
    </source>
</evidence>
<evidence type="ECO:0000256" key="3">
    <source>
        <dbReference type="ARBA" id="ARBA00022723"/>
    </source>
</evidence>
<dbReference type="InterPro" id="IPR051600">
    <property type="entry name" value="Beta-PGM-like"/>
</dbReference>
<keyword evidence="5" id="KW-0119">Carbohydrate metabolism</keyword>
<dbReference type="SFLD" id="SFLDG01135">
    <property type="entry name" value="C1.5.6:_HAD__Beta-PGM__Phospha"/>
    <property type="match status" value="1"/>
</dbReference>
<evidence type="ECO:0000313" key="6">
    <source>
        <dbReference type="EMBL" id="MBN7819609.1"/>
    </source>
</evidence>
<gene>
    <name evidence="6" type="primary">hxpB</name>
    <name evidence="6" type="ORF">J0A65_07015</name>
</gene>
<proteinExistence type="inferred from homology"/>
<dbReference type="InterPro" id="IPR036412">
    <property type="entry name" value="HAD-like_sf"/>
</dbReference>
<dbReference type="SFLD" id="SFLDG01129">
    <property type="entry name" value="C1.5:_HAD__Beta-PGM__Phosphata"/>
    <property type="match status" value="1"/>
</dbReference>